<reference evidence="1" key="1">
    <citation type="journal article" date="2023" name="G3 (Bethesda)">
        <title>A reference genome for the long-term kleptoplast-retaining sea slug Elysia crispata morphotype clarki.</title>
        <authorList>
            <person name="Eastman K.E."/>
            <person name="Pendleton A.L."/>
            <person name="Shaikh M.A."/>
            <person name="Suttiyut T."/>
            <person name="Ogas R."/>
            <person name="Tomko P."/>
            <person name="Gavelis G."/>
            <person name="Widhalm J.R."/>
            <person name="Wisecaver J.H."/>
        </authorList>
    </citation>
    <scope>NUCLEOTIDE SEQUENCE</scope>
    <source>
        <strain evidence="1">ECLA1</strain>
    </source>
</reference>
<dbReference type="Proteomes" id="UP001283361">
    <property type="component" value="Unassembled WGS sequence"/>
</dbReference>
<accession>A0AAE0YVD4</accession>
<comment type="caution">
    <text evidence="1">The sequence shown here is derived from an EMBL/GenBank/DDBJ whole genome shotgun (WGS) entry which is preliminary data.</text>
</comment>
<name>A0AAE0YVD4_9GAST</name>
<evidence type="ECO:0000313" key="2">
    <source>
        <dbReference type="Proteomes" id="UP001283361"/>
    </source>
</evidence>
<protein>
    <submittedName>
        <fullName evidence="1">Uncharacterized protein</fullName>
    </submittedName>
</protein>
<dbReference type="EMBL" id="JAWDGP010005302">
    <property type="protein sequence ID" value="KAK3757973.1"/>
    <property type="molecule type" value="Genomic_DNA"/>
</dbReference>
<proteinExistence type="predicted"/>
<organism evidence="1 2">
    <name type="scientific">Elysia crispata</name>
    <name type="common">lettuce slug</name>
    <dbReference type="NCBI Taxonomy" id="231223"/>
    <lineage>
        <taxon>Eukaryota</taxon>
        <taxon>Metazoa</taxon>
        <taxon>Spiralia</taxon>
        <taxon>Lophotrochozoa</taxon>
        <taxon>Mollusca</taxon>
        <taxon>Gastropoda</taxon>
        <taxon>Heterobranchia</taxon>
        <taxon>Euthyneura</taxon>
        <taxon>Panpulmonata</taxon>
        <taxon>Sacoglossa</taxon>
        <taxon>Placobranchoidea</taxon>
        <taxon>Plakobranchidae</taxon>
        <taxon>Elysia</taxon>
    </lineage>
</organism>
<evidence type="ECO:0000313" key="1">
    <source>
        <dbReference type="EMBL" id="KAK3757973.1"/>
    </source>
</evidence>
<keyword evidence="2" id="KW-1185">Reference proteome</keyword>
<dbReference type="AlphaFoldDB" id="A0AAE0YVD4"/>
<sequence length="82" mass="9371">MSQRTSNENPRRPAMESWRVRLDGRGRGQYYDLPIDPVLWTAAPLNLPVQEYRKSQQAQSYYQAAGIIVKDITSASQDQQSS</sequence>
<gene>
    <name evidence="1" type="ORF">RRG08_058287</name>
</gene>